<evidence type="ECO:0000313" key="2">
    <source>
        <dbReference type="EMBL" id="KAK1753309.1"/>
    </source>
</evidence>
<dbReference type="InterPro" id="IPR001810">
    <property type="entry name" value="F-box_dom"/>
</dbReference>
<dbReference type="Proteomes" id="UP001239445">
    <property type="component" value="Unassembled WGS sequence"/>
</dbReference>
<proteinExistence type="predicted"/>
<organism evidence="2 3">
    <name type="scientific">Echria macrotheca</name>
    <dbReference type="NCBI Taxonomy" id="438768"/>
    <lineage>
        <taxon>Eukaryota</taxon>
        <taxon>Fungi</taxon>
        <taxon>Dikarya</taxon>
        <taxon>Ascomycota</taxon>
        <taxon>Pezizomycotina</taxon>
        <taxon>Sordariomycetes</taxon>
        <taxon>Sordariomycetidae</taxon>
        <taxon>Sordariales</taxon>
        <taxon>Schizotheciaceae</taxon>
        <taxon>Echria</taxon>
    </lineage>
</organism>
<dbReference type="AlphaFoldDB" id="A0AAJ0B7V7"/>
<name>A0AAJ0B7V7_9PEZI</name>
<evidence type="ECO:0000259" key="1">
    <source>
        <dbReference type="PROSITE" id="PS50181"/>
    </source>
</evidence>
<dbReference type="InterPro" id="IPR036047">
    <property type="entry name" value="F-box-like_dom_sf"/>
</dbReference>
<dbReference type="EMBL" id="MU839838">
    <property type="protein sequence ID" value="KAK1753309.1"/>
    <property type="molecule type" value="Genomic_DNA"/>
</dbReference>
<dbReference type="SUPFAM" id="SSF81383">
    <property type="entry name" value="F-box domain"/>
    <property type="match status" value="1"/>
</dbReference>
<comment type="caution">
    <text evidence="2">The sequence shown here is derived from an EMBL/GenBank/DDBJ whole genome shotgun (WGS) entry which is preliminary data.</text>
</comment>
<keyword evidence="3" id="KW-1185">Reference proteome</keyword>
<accession>A0AAJ0B7V7</accession>
<feature type="domain" description="F-box" evidence="1">
    <location>
        <begin position="1"/>
        <end position="50"/>
    </location>
</feature>
<dbReference type="PROSITE" id="PS50181">
    <property type="entry name" value="FBOX"/>
    <property type="match status" value="1"/>
</dbReference>
<evidence type="ECO:0000313" key="3">
    <source>
        <dbReference type="Proteomes" id="UP001239445"/>
    </source>
</evidence>
<dbReference type="Pfam" id="PF00646">
    <property type="entry name" value="F-box"/>
    <property type="match status" value="1"/>
</dbReference>
<protein>
    <recommendedName>
        <fullName evidence="1">F-box domain-containing protein</fullName>
    </recommendedName>
</protein>
<reference evidence="2" key="1">
    <citation type="submission" date="2023-06" db="EMBL/GenBank/DDBJ databases">
        <title>Genome-scale phylogeny and comparative genomics of the fungal order Sordariales.</title>
        <authorList>
            <consortium name="Lawrence Berkeley National Laboratory"/>
            <person name="Hensen N."/>
            <person name="Bonometti L."/>
            <person name="Westerberg I."/>
            <person name="Brannstrom I.O."/>
            <person name="Guillou S."/>
            <person name="Cros-Aarteil S."/>
            <person name="Calhoun S."/>
            <person name="Haridas S."/>
            <person name="Kuo A."/>
            <person name="Mondo S."/>
            <person name="Pangilinan J."/>
            <person name="Riley R."/>
            <person name="Labutti K."/>
            <person name="Andreopoulos B."/>
            <person name="Lipzen A."/>
            <person name="Chen C."/>
            <person name="Yanf M."/>
            <person name="Daum C."/>
            <person name="Ng V."/>
            <person name="Clum A."/>
            <person name="Steindorff A."/>
            <person name="Ohm R."/>
            <person name="Martin F."/>
            <person name="Silar P."/>
            <person name="Natvig D."/>
            <person name="Lalanne C."/>
            <person name="Gautier V."/>
            <person name="Ament-Velasquez S.L."/>
            <person name="Kruys A."/>
            <person name="Hutchinson M.I."/>
            <person name="Powell A.J."/>
            <person name="Barry K."/>
            <person name="Miller A.N."/>
            <person name="Grigoriev I.V."/>
            <person name="Debuchy R."/>
            <person name="Gladieux P."/>
            <person name="Thoren M.H."/>
            <person name="Johannesson H."/>
        </authorList>
    </citation>
    <scope>NUCLEOTIDE SEQUENCE</scope>
    <source>
        <strain evidence="2">PSN4</strain>
    </source>
</reference>
<gene>
    <name evidence="2" type="ORF">QBC47DRAFT_431781</name>
</gene>
<sequence>MGALDRLPVEMLCAILDELTLSDVRNLRLVNRAIGEVASSIAFKDVWFILRKNDFDMVRAIANNPSCAAHTTRLAYLVHMFNHQRETLAQFAQVIRQYEDVHARRYKLRPDLFATPKPKKTDAEIQDYYRRYVRLYEEQEEILSNDHDFALMEEVVSKFPNLRSILVEDDSYFDSTEFRAAGPRFVVRSMVASDDNFDFGDDLTDAYSGVQDDRAAATTRNLRAVLKGVEKAGIQLQSIHTGALQIEILDKKQFGLHSMPPRLLENLTTLNLMLLAVGERTDVEASSGMLEHAPMVAYARSHLARCRALTRRATLRQTLEKMPNLVDLSIELLEMAGRPSKPSWQMPWDLPSPAFLKDVILVDRFWPKLKRLVIKNVETDHPELLAFLVRHKASLETLKLDNIRLTSTSWRSLLPDMKAQFRHSRCIREMVFMGFVLGVEQDTGLVESWYLGNADEAPKNRCPIGRAVIRYLMSDDGEESFPLHIGNMFPDYPHRPFKEDIGDLDEDEDKDDDIE</sequence>